<dbReference type="Pfam" id="PF01479">
    <property type="entry name" value="S4"/>
    <property type="match status" value="1"/>
</dbReference>
<gene>
    <name evidence="5" type="ORF">METZ01_LOCUS67037</name>
</gene>
<dbReference type="CDD" id="cd00165">
    <property type="entry name" value="S4"/>
    <property type="match status" value="1"/>
</dbReference>
<dbReference type="AlphaFoldDB" id="A0A381TJM6"/>
<comment type="similarity">
    <text evidence="1">Belongs to the pseudouridine synthase RsuA family.</text>
</comment>
<dbReference type="InterPro" id="IPR036986">
    <property type="entry name" value="S4_RNA-bd_sf"/>
</dbReference>
<dbReference type="EMBL" id="UINC01004419">
    <property type="protein sequence ID" value="SVA14183.1"/>
    <property type="molecule type" value="Genomic_DNA"/>
</dbReference>
<dbReference type="PROSITE" id="PS01149">
    <property type="entry name" value="PSI_RSU"/>
    <property type="match status" value="1"/>
</dbReference>
<proteinExistence type="inferred from homology"/>
<accession>A0A381TJM6</accession>
<evidence type="ECO:0000259" key="3">
    <source>
        <dbReference type="Pfam" id="PF00849"/>
    </source>
</evidence>
<dbReference type="GO" id="GO:0003723">
    <property type="term" value="F:RNA binding"/>
    <property type="evidence" value="ECO:0007669"/>
    <property type="project" value="InterPro"/>
</dbReference>
<protein>
    <recommendedName>
        <fullName evidence="6">RNA-binding S4 domain-containing protein</fullName>
    </recommendedName>
</protein>
<dbReference type="PROSITE" id="PS50889">
    <property type="entry name" value="S4"/>
    <property type="match status" value="1"/>
</dbReference>
<feature type="domain" description="RNA-binding S4" evidence="4">
    <location>
        <begin position="3"/>
        <end position="36"/>
    </location>
</feature>
<reference evidence="5" key="1">
    <citation type="submission" date="2018-05" db="EMBL/GenBank/DDBJ databases">
        <authorList>
            <person name="Lanie J.A."/>
            <person name="Ng W.-L."/>
            <person name="Kazmierczak K.M."/>
            <person name="Andrzejewski T.M."/>
            <person name="Davidsen T.M."/>
            <person name="Wayne K.J."/>
            <person name="Tettelin H."/>
            <person name="Glass J.I."/>
            <person name="Rusch D."/>
            <person name="Podicherti R."/>
            <person name="Tsui H.-C.T."/>
            <person name="Winkler M.E."/>
        </authorList>
    </citation>
    <scope>NUCLEOTIDE SEQUENCE</scope>
</reference>
<dbReference type="CDD" id="cd02870">
    <property type="entry name" value="PseudoU_synth_RsuA_like"/>
    <property type="match status" value="1"/>
</dbReference>
<feature type="non-terminal residue" evidence="5">
    <location>
        <position position="1"/>
    </location>
</feature>
<evidence type="ECO:0000259" key="4">
    <source>
        <dbReference type="Pfam" id="PF01479"/>
    </source>
</evidence>
<dbReference type="InterPro" id="IPR000748">
    <property type="entry name" value="PsdUridine_synth_RsuA/RluB/E/F"/>
</dbReference>
<dbReference type="InterPro" id="IPR042092">
    <property type="entry name" value="PsdUridine_s_RsuA/RluB/E/F_cat"/>
</dbReference>
<feature type="domain" description="Pseudouridine synthase RsuA/RluA-like" evidence="3">
    <location>
        <begin position="51"/>
        <end position="181"/>
    </location>
</feature>
<dbReference type="InterPro" id="IPR020103">
    <property type="entry name" value="PsdUridine_synth_cat_dom_sf"/>
</dbReference>
<dbReference type="InterPro" id="IPR002942">
    <property type="entry name" value="S4_RNA-bd"/>
</dbReference>
<dbReference type="Pfam" id="PF00849">
    <property type="entry name" value="PseudoU_synth_2"/>
    <property type="match status" value="1"/>
</dbReference>
<dbReference type="InterPro" id="IPR020094">
    <property type="entry name" value="TruA/RsuA/RluB/E/F_N"/>
</dbReference>
<dbReference type="InterPro" id="IPR006145">
    <property type="entry name" value="PsdUridine_synth_RsuA/RluA"/>
</dbReference>
<dbReference type="NCBIfam" id="TIGR00093">
    <property type="entry name" value="pseudouridine synthase"/>
    <property type="match status" value="1"/>
</dbReference>
<organism evidence="5">
    <name type="scientific">marine metagenome</name>
    <dbReference type="NCBI Taxonomy" id="408172"/>
    <lineage>
        <taxon>unclassified sequences</taxon>
        <taxon>metagenomes</taxon>
        <taxon>ecological metagenomes</taxon>
    </lineage>
</organism>
<evidence type="ECO:0000256" key="1">
    <source>
        <dbReference type="ARBA" id="ARBA00008348"/>
    </source>
</evidence>
<dbReference type="Gene3D" id="3.30.70.580">
    <property type="entry name" value="Pseudouridine synthase I, catalytic domain, N-terminal subdomain"/>
    <property type="match status" value="1"/>
</dbReference>
<dbReference type="Gene3D" id="3.30.70.1560">
    <property type="entry name" value="Alpha-L RNA-binding motif"/>
    <property type="match status" value="1"/>
</dbReference>
<dbReference type="GO" id="GO:0001522">
    <property type="term" value="P:pseudouridine synthesis"/>
    <property type="evidence" value="ECO:0007669"/>
    <property type="project" value="InterPro"/>
</dbReference>
<dbReference type="Gene3D" id="3.10.290.10">
    <property type="entry name" value="RNA-binding S4 domain"/>
    <property type="match status" value="1"/>
</dbReference>
<sequence length="225" mass="24974">VASRRKCDTLIEEGKVVVNGHVKRNFGYQVGIDDIVVCNGMPINSLPKTKVYLVNKLKGYISTSSDPQGRKCVIDLVPSDDRLFTVGRLDRDTTGAILVTNDGELANKLMHPKNQIERVYIVASKLNISRDKRGHLSKGLDLGDGTKATGELQRLDRKGGLIYWKVVLREGKNHEVKRIFKALGSAVVHLHRQSVAGLEIDKISPGKYQILKENEAKKLLEGIPK</sequence>
<dbReference type="PANTHER" id="PTHR47683:SF2">
    <property type="entry name" value="RNA-BINDING S4 DOMAIN-CONTAINING PROTEIN"/>
    <property type="match status" value="1"/>
</dbReference>
<evidence type="ECO:0008006" key="6">
    <source>
        <dbReference type="Google" id="ProtNLM"/>
    </source>
</evidence>
<dbReference type="SUPFAM" id="SSF55174">
    <property type="entry name" value="Alpha-L RNA-binding motif"/>
    <property type="match status" value="1"/>
</dbReference>
<evidence type="ECO:0000256" key="2">
    <source>
        <dbReference type="ARBA" id="ARBA00023235"/>
    </source>
</evidence>
<evidence type="ECO:0000313" key="5">
    <source>
        <dbReference type="EMBL" id="SVA14183.1"/>
    </source>
</evidence>
<dbReference type="GO" id="GO:0009982">
    <property type="term" value="F:pseudouridine synthase activity"/>
    <property type="evidence" value="ECO:0007669"/>
    <property type="project" value="InterPro"/>
</dbReference>
<dbReference type="SUPFAM" id="SSF55120">
    <property type="entry name" value="Pseudouridine synthase"/>
    <property type="match status" value="1"/>
</dbReference>
<dbReference type="GO" id="GO:0006364">
    <property type="term" value="P:rRNA processing"/>
    <property type="evidence" value="ECO:0007669"/>
    <property type="project" value="UniProtKB-ARBA"/>
</dbReference>
<dbReference type="InterPro" id="IPR018496">
    <property type="entry name" value="PsdUridine_synth_RsuA/RluB_CS"/>
</dbReference>
<dbReference type="PANTHER" id="PTHR47683">
    <property type="entry name" value="PSEUDOURIDINE SYNTHASE FAMILY PROTEIN-RELATED"/>
    <property type="match status" value="1"/>
</dbReference>
<name>A0A381TJM6_9ZZZZ</name>
<dbReference type="InterPro" id="IPR050343">
    <property type="entry name" value="RsuA_PseudoU_synthase"/>
</dbReference>
<keyword evidence="2" id="KW-0413">Isomerase</keyword>